<feature type="transmembrane region" description="Helical" evidence="8">
    <location>
        <begin position="119"/>
        <end position="136"/>
    </location>
</feature>
<dbReference type="Pfam" id="PF00361">
    <property type="entry name" value="Proton_antipo_M"/>
    <property type="match status" value="1"/>
</dbReference>
<dbReference type="InterPro" id="IPR001750">
    <property type="entry name" value="ND/Mrp_TM"/>
</dbReference>
<feature type="transmembrane region" description="Helical" evidence="8">
    <location>
        <begin position="312"/>
        <end position="331"/>
    </location>
</feature>
<evidence type="ECO:0000313" key="11">
    <source>
        <dbReference type="Proteomes" id="UP000540556"/>
    </source>
</evidence>
<dbReference type="EMBL" id="JABEQK010000011">
    <property type="protein sequence ID" value="MBB2206115.1"/>
    <property type="molecule type" value="Genomic_DNA"/>
</dbReference>
<evidence type="ECO:0000256" key="7">
    <source>
        <dbReference type="RuleBase" id="RU000320"/>
    </source>
</evidence>
<feature type="transmembrane region" description="Helical" evidence="8">
    <location>
        <begin position="572"/>
        <end position="591"/>
    </location>
</feature>
<evidence type="ECO:0000256" key="1">
    <source>
        <dbReference type="ARBA" id="ARBA00004651"/>
    </source>
</evidence>
<dbReference type="InterPro" id="IPR003918">
    <property type="entry name" value="NADH_UbQ_OxRdtase"/>
</dbReference>
<feature type="transmembrane region" description="Helical" evidence="8">
    <location>
        <begin position="40"/>
        <end position="60"/>
    </location>
</feature>
<dbReference type="PRINTS" id="PR01437">
    <property type="entry name" value="NUOXDRDTASE4"/>
</dbReference>
<feature type="transmembrane region" description="Helical" evidence="8">
    <location>
        <begin position="379"/>
        <end position="399"/>
    </location>
</feature>
<evidence type="ECO:0000313" key="10">
    <source>
        <dbReference type="EMBL" id="MBB2206115.1"/>
    </source>
</evidence>
<dbReference type="GO" id="GO:0008137">
    <property type="term" value="F:NADH dehydrogenase (ubiquinone) activity"/>
    <property type="evidence" value="ECO:0007669"/>
    <property type="project" value="InterPro"/>
</dbReference>
<name>A0A7W4KFZ5_9PROT</name>
<comment type="caution">
    <text evidence="10">The sequence shown here is derived from an EMBL/GenBank/DDBJ whole genome shotgun (WGS) entry which is preliminary data.</text>
</comment>
<comment type="subcellular location">
    <subcellularLocation>
        <location evidence="1">Cell membrane</location>
        <topology evidence="1">Multi-pass membrane protein</topology>
    </subcellularLocation>
    <subcellularLocation>
        <location evidence="7">Membrane</location>
        <topology evidence="7">Multi-pass membrane protein</topology>
    </subcellularLocation>
</comment>
<evidence type="ECO:0000256" key="6">
    <source>
        <dbReference type="ARBA" id="ARBA00023136"/>
    </source>
</evidence>
<dbReference type="PANTHER" id="PTHR42703">
    <property type="entry name" value="NADH DEHYDROGENASE"/>
    <property type="match status" value="1"/>
</dbReference>
<feature type="transmembrane region" description="Helical" evidence="8">
    <location>
        <begin position="250"/>
        <end position="271"/>
    </location>
</feature>
<evidence type="ECO:0000256" key="5">
    <source>
        <dbReference type="ARBA" id="ARBA00022989"/>
    </source>
</evidence>
<proteinExistence type="inferred from homology"/>
<feature type="transmembrane region" description="Helical" evidence="8">
    <location>
        <begin position="283"/>
        <end position="305"/>
    </location>
</feature>
<feature type="transmembrane region" description="Helical" evidence="8">
    <location>
        <begin position="173"/>
        <end position="194"/>
    </location>
</feature>
<evidence type="ECO:0000256" key="3">
    <source>
        <dbReference type="ARBA" id="ARBA00022475"/>
    </source>
</evidence>
<reference evidence="10 11" key="1">
    <citation type="submission" date="2020-04" db="EMBL/GenBank/DDBJ databases">
        <title>Description of novel Gluconacetobacter.</title>
        <authorList>
            <person name="Sombolestani A."/>
        </authorList>
    </citation>
    <scope>NUCLEOTIDE SEQUENCE [LARGE SCALE GENOMIC DNA]</scope>
    <source>
        <strain evidence="10 11">LMG 27800</strain>
    </source>
</reference>
<keyword evidence="3" id="KW-1003">Cell membrane</keyword>
<comment type="similarity">
    <text evidence="2">Belongs to the CPA3 antiporters (TC 2.A.63) subunit D family.</text>
</comment>
<dbReference type="PANTHER" id="PTHR42703:SF1">
    <property type="entry name" value="NA(+)_H(+) ANTIPORTER SUBUNIT D1"/>
    <property type="match status" value="1"/>
</dbReference>
<dbReference type="Proteomes" id="UP000540556">
    <property type="component" value="Unassembled WGS sequence"/>
</dbReference>
<keyword evidence="4 7" id="KW-0812">Transmembrane</keyword>
<feature type="transmembrane region" description="Helical" evidence="8">
    <location>
        <begin position="343"/>
        <end position="367"/>
    </location>
</feature>
<keyword evidence="11" id="KW-1185">Reference proteome</keyword>
<evidence type="ECO:0000256" key="4">
    <source>
        <dbReference type="ARBA" id="ARBA00022692"/>
    </source>
</evidence>
<keyword evidence="6 8" id="KW-0472">Membrane</keyword>
<feature type="transmembrane region" description="Helical" evidence="8">
    <location>
        <begin position="80"/>
        <end position="107"/>
    </location>
</feature>
<feature type="transmembrane region" description="Helical" evidence="8">
    <location>
        <begin position="214"/>
        <end position="238"/>
    </location>
</feature>
<evidence type="ECO:0000256" key="8">
    <source>
        <dbReference type="SAM" id="Phobius"/>
    </source>
</evidence>
<accession>A0A7W4KFZ5</accession>
<protein>
    <submittedName>
        <fullName evidence="10">NADH dehydrogenase</fullName>
    </submittedName>
</protein>
<feature type="transmembrane region" description="Helical" evidence="8">
    <location>
        <begin position="6"/>
        <end position="28"/>
    </location>
</feature>
<sequence length="592" mass="62103">MNAAFADPAAWPICIVAGLLMLAGLLLAGAKIVPPVLSDILALAATAAAGVLAAVLAIRIGDHPALYWMGGWTPRQGQAIGIAFLADRAGAGAAAFAGLMFTGAIWFARGYFAGARNHFHVLMLLFLASQCGFFFAHDLFDMFVWFEMMSVAGFALTGYALRSSSLDGALNFTIINTIGAYLILMGIALAYAHANALDFSAVRAVAQGRPDDPVLIAAFVLITTGFLTKAAQVPFHFWLPDAHAVAPSPVSAIFSGIMVSIGLFGVARMAWDVFAPCPAVRHLAHVGLISIGCGSAIAGAVMALMQRHVKRLLAFSTISHVGIALIGVGLLGQQGLGGSLLYLAGHGLIKAMLFMIAGIMLSTLGGIDEIGLRGAGRRIWPAGIVMGACALVLAGIPVGPLDAGARMMDAQARSNGLHWLALVIGFAGALTGGAVLRVTGRVFFNLGPMTGEEDAAPTDDEREHANRPFAAQLVPVLTLLGVWVLLASMFARSSERFALAAAHDMALGADFSSRRALPHMTPILPWLPALVAVAIASVDLNRHRIPDVVYDRLMGLTRPGLHMLQVIHDSVIGEYVLWMMAGLLLLAGIAIF</sequence>
<dbReference type="AlphaFoldDB" id="A0A7W4KFZ5"/>
<dbReference type="GO" id="GO:0005886">
    <property type="term" value="C:plasma membrane"/>
    <property type="evidence" value="ECO:0007669"/>
    <property type="project" value="UniProtKB-SubCell"/>
</dbReference>
<feature type="transmembrane region" description="Helical" evidence="8">
    <location>
        <begin position="142"/>
        <end position="161"/>
    </location>
</feature>
<evidence type="ECO:0000256" key="2">
    <source>
        <dbReference type="ARBA" id="ARBA00005346"/>
    </source>
</evidence>
<gene>
    <name evidence="10" type="ORF">HLH27_13985</name>
</gene>
<feature type="transmembrane region" description="Helical" evidence="8">
    <location>
        <begin position="523"/>
        <end position="540"/>
    </location>
</feature>
<dbReference type="InterPro" id="IPR050586">
    <property type="entry name" value="CPA3_Na-H_Antiporter_D"/>
</dbReference>
<dbReference type="GO" id="GO:0042773">
    <property type="term" value="P:ATP synthesis coupled electron transport"/>
    <property type="evidence" value="ECO:0007669"/>
    <property type="project" value="InterPro"/>
</dbReference>
<organism evidence="10 11">
    <name type="scientific">Gluconacetobacter takamatsuzukensis</name>
    <dbReference type="NCBI Taxonomy" id="1286190"/>
    <lineage>
        <taxon>Bacteria</taxon>
        <taxon>Pseudomonadati</taxon>
        <taxon>Pseudomonadota</taxon>
        <taxon>Alphaproteobacteria</taxon>
        <taxon>Acetobacterales</taxon>
        <taxon>Acetobacteraceae</taxon>
        <taxon>Gluconacetobacter</taxon>
    </lineage>
</organism>
<feature type="transmembrane region" description="Helical" evidence="8">
    <location>
        <begin position="469"/>
        <end position="491"/>
    </location>
</feature>
<keyword evidence="5 8" id="KW-1133">Transmembrane helix</keyword>
<dbReference type="RefSeq" id="WP_182950647.1">
    <property type="nucleotide sequence ID" value="NZ_JABEQK010000011.1"/>
</dbReference>
<feature type="domain" description="NADH:quinone oxidoreductase/Mrp antiporter transmembrane" evidence="9">
    <location>
        <begin position="136"/>
        <end position="397"/>
    </location>
</feature>
<feature type="transmembrane region" description="Helical" evidence="8">
    <location>
        <begin position="419"/>
        <end position="439"/>
    </location>
</feature>
<evidence type="ECO:0000259" key="9">
    <source>
        <dbReference type="Pfam" id="PF00361"/>
    </source>
</evidence>